<feature type="compositionally biased region" description="Basic and acidic residues" evidence="5">
    <location>
        <begin position="871"/>
        <end position="904"/>
    </location>
</feature>
<protein>
    <recommendedName>
        <fullName evidence="6">TPX2 C-terminal domain-containing protein</fullName>
    </recommendedName>
</protein>
<gene>
    <name evidence="7" type="ORF">PNOK_0282400</name>
</gene>
<feature type="region of interest" description="Disordered" evidence="5">
    <location>
        <begin position="1017"/>
        <end position="1040"/>
    </location>
</feature>
<feature type="region of interest" description="Disordered" evidence="5">
    <location>
        <begin position="793"/>
        <end position="912"/>
    </location>
</feature>
<feature type="compositionally biased region" description="Polar residues" evidence="5">
    <location>
        <begin position="511"/>
        <end position="528"/>
    </location>
</feature>
<dbReference type="Proteomes" id="UP000217199">
    <property type="component" value="Unassembled WGS sequence"/>
</dbReference>
<feature type="compositionally biased region" description="Low complexity" evidence="5">
    <location>
        <begin position="1079"/>
        <end position="1089"/>
    </location>
</feature>
<dbReference type="InterPro" id="IPR027329">
    <property type="entry name" value="TPX2_C"/>
</dbReference>
<feature type="compositionally biased region" description="Basic and acidic residues" evidence="5">
    <location>
        <begin position="235"/>
        <end position="247"/>
    </location>
</feature>
<feature type="compositionally biased region" description="Basic and acidic residues" evidence="5">
    <location>
        <begin position="1017"/>
        <end position="1032"/>
    </location>
</feature>
<evidence type="ECO:0000256" key="1">
    <source>
        <dbReference type="ARBA" id="ARBA00004245"/>
    </source>
</evidence>
<feature type="compositionally biased region" description="Basic and acidic residues" evidence="5">
    <location>
        <begin position="1168"/>
        <end position="1179"/>
    </location>
</feature>
<dbReference type="OrthoDB" id="3242303at2759"/>
<feature type="region of interest" description="Disordered" evidence="5">
    <location>
        <begin position="1324"/>
        <end position="1356"/>
    </location>
</feature>
<feature type="compositionally biased region" description="Low complexity" evidence="5">
    <location>
        <begin position="395"/>
        <end position="406"/>
    </location>
</feature>
<feature type="compositionally biased region" description="Polar residues" evidence="5">
    <location>
        <begin position="1106"/>
        <end position="1117"/>
    </location>
</feature>
<comment type="subcellular location">
    <subcellularLocation>
        <location evidence="1">Cytoplasm</location>
        <location evidence="1">Cytoskeleton</location>
    </subcellularLocation>
</comment>
<feature type="region of interest" description="Disordered" evidence="5">
    <location>
        <begin position="1067"/>
        <end position="1143"/>
    </location>
</feature>
<feature type="compositionally biased region" description="Basic and acidic residues" evidence="5">
    <location>
        <begin position="1133"/>
        <end position="1143"/>
    </location>
</feature>
<feature type="region of interest" description="Disordered" evidence="5">
    <location>
        <begin position="506"/>
        <end position="538"/>
    </location>
</feature>
<feature type="region of interest" description="Disordered" evidence="5">
    <location>
        <begin position="85"/>
        <end position="294"/>
    </location>
</feature>
<dbReference type="EMBL" id="NBII01000002">
    <property type="protein sequence ID" value="PAV22867.1"/>
    <property type="molecule type" value="Genomic_DNA"/>
</dbReference>
<feature type="compositionally biased region" description="Basic and acidic residues" evidence="5">
    <location>
        <begin position="258"/>
        <end position="269"/>
    </location>
</feature>
<feature type="domain" description="TPX2 C-terminal" evidence="6">
    <location>
        <begin position="1307"/>
        <end position="1377"/>
    </location>
</feature>
<feature type="region of interest" description="Disordered" evidence="5">
    <location>
        <begin position="332"/>
        <end position="414"/>
    </location>
</feature>
<evidence type="ECO:0000256" key="2">
    <source>
        <dbReference type="ARBA" id="ARBA00005885"/>
    </source>
</evidence>
<keyword evidence="4" id="KW-0206">Cytoskeleton</keyword>
<comment type="similarity">
    <text evidence="2">Belongs to the TPX2 family.</text>
</comment>
<feature type="compositionally biased region" description="Polar residues" evidence="5">
    <location>
        <begin position="188"/>
        <end position="199"/>
    </location>
</feature>
<evidence type="ECO:0000256" key="4">
    <source>
        <dbReference type="ARBA" id="ARBA00023212"/>
    </source>
</evidence>
<feature type="region of interest" description="Disordered" evidence="5">
    <location>
        <begin position="952"/>
        <end position="998"/>
    </location>
</feature>
<feature type="region of interest" description="Disordered" evidence="5">
    <location>
        <begin position="1161"/>
        <end position="1186"/>
    </location>
</feature>
<sequence length="1379" mass="155000">MNRRFSFSNASFQIPYATANDLLLDDSDSLERDFFADEIHDLTFNTPVPNRETTSLQYDYNDQIDLQRPHLRQQPEKFNVQYRNKLHDGRESSVNIREASPTPRASKVVLDFEGSESRSSLTPTPVQRHSTRRSKGRDIINSSSGNPKPQCLPSASTQTAKYDLEPPRTINKSNSKPRKPTRKPSPPQTLGWTRNLTSQEHVHRLPVKRDTTVSRDATTMDVNNYNNNSYIGLLESDRERPREHDPQSSEVTITKVHSRPEPSPERGPRLPEPGSGSKFQIEIEPRDMSDAVTPPIREVNEDLQGKSNEVPISKLSSVIQVGVMEKPEALRLKKSKHISSSSSSHSKPARTEPVSSSKGKGTTRKRTILTVGQKQKSRKTENDPTQVARKRRRLSSVTEESSISESCAEPKPSQGVQMIIESNSSYPRPSDTRLTEGTQDMVASSLRLQQPAKSDALFDCYYPPSVTDTTGLTPPGNLVPKLTQQGDTGEVPDEVQDFLSRYAKKYGSGAANPTSNEVTSRSLSSKQSEGGRAVSALAPLPKRRDVHSETPVAPEIQSVTKSKKRTDVEIETGAEITDTKSSTSVVNETSVDSVRPKQRKSTVMSGRRASVATRDQVTRHDNSTIVYSNLTTMGGVDHYPEQSHFQEFTSSEANMVAVTSSTRLRKDNLGQHDVPIYTHLNEYGVGKDLNIVSKPQPEPYSEVDKPVSAVSESSLYYETLGTNFDEELTFEKKDNQHKRVLETHIISKPFKDEKVVMNPKPLVEPRADDMFARKKRDNYLQKGIDLTAHSSRRITKKSGPKLEQASSRQSHVDPSYVDTQVALKSDSRSVQQKGGKPARVRVRNSNAPDRGLDDRNSEEISRTSAHRKTRRKDEAVAFEVKGDPKPIVGDRNRSGKKTNDKPKPAEPPLSSIGSTIVDQITVLGQKVIETLGLFNSQTQEKQRDYDEAAIGVDTSSKDSVGSLEKEQVAKSQPRSPKSVQTAQSPRKSFHSNLGFAYDDKPSDKDWIDHSDYEHHNEVYSKHESSHRHETRDVPQIPLKRSATMAEVQNRSMEESELLINGRSDDLVSVDRKTKRARISRVSSSRGRSQGPRDGRGQRLKIRDKQSSSVRAKNTGRATNKGVHLSSTGSSQTRKTEDDKKAKKDACGLTIPVAPTFTSDLLRQKRIQSKTERELARSNNEDQNDANKYCSKSDVLVVGGSKASVKALPSNLQPTTKQSTRSNATAQHQKSQLETTGEMAANRRKKDFEEKLKLWEKRASAEFSDLPDHHRPLPNFKGLHAAQKAELENMEKRRKESVRPPTKPIEPRFTVDVRLAERERFDKVRREREKEAERIKGEREREMREREEKEWREARKRSVPRANAVPEWYYTRAQAPKKST</sequence>
<feature type="compositionally biased region" description="Polar residues" evidence="5">
    <location>
        <begin position="1209"/>
        <end position="1234"/>
    </location>
</feature>
<feature type="compositionally biased region" description="Basic and acidic residues" evidence="5">
    <location>
        <begin position="200"/>
        <end position="213"/>
    </location>
</feature>
<dbReference type="STRING" id="2282107.A0A286UTH7"/>
<keyword evidence="8" id="KW-1185">Reference proteome</keyword>
<accession>A0A286UTH7</accession>
<dbReference type="InParanoid" id="A0A286UTH7"/>
<dbReference type="GO" id="GO:0005856">
    <property type="term" value="C:cytoskeleton"/>
    <property type="evidence" value="ECO:0007669"/>
    <property type="project" value="UniProtKB-SubCell"/>
</dbReference>
<feature type="region of interest" description="Disordered" evidence="5">
    <location>
        <begin position="1206"/>
        <end position="1243"/>
    </location>
</feature>
<evidence type="ECO:0000256" key="3">
    <source>
        <dbReference type="ARBA" id="ARBA00022490"/>
    </source>
</evidence>
<proteinExistence type="inferred from homology"/>
<reference evidence="7 8" key="1">
    <citation type="journal article" date="2017" name="Mol. Ecol.">
        <title>Comparative and population genomic landscape of Phellinus noxius: A hypervariable fungus causing root rot in trees.</title>
        <authorList>
            <person name="Chung C.L."/>
            <person name="Lee T.J."/>
            <person name="Akiba M."/>
            <person name="Lee H.H."/>
            <person name="Kuo T.H."/>
            <person name="Liu D."/>
            <person name="Ke H.M."/>
            <person name="Yokoi T."/>
            <person name="Roa M.B."/>
            <person name="Lu M.J."/>
            <person name="Chang Y.Y."/>
            <person name="Ann P.J."/>
            <person name="Tsai J.N."/>
            <person name="Chen C.Y."/>
            <person name="Tzean S.S."/>
            <person name="Ota Y."/>
            <person name="Hattori T."/>
            <person name="Sahashi N."/>
            <person name="Liou R.F."/>
            <person name="Kikuchi T."/>
            <person name="Tsai I.J."/>
        </authorList>
    </citation>
    <scope>NUCLEOTIDE SEQUENCE [LARGE SCALE GENOMIC DNA]</scope>
    <source>
        <strain evidence="7 8">FFPRI411160</strain>
    </source>
</reference>
<feature type="region of interest" description="Disordered" evidence="5">
    <location>
        <begin position="1289"/>
        <end position="1309"/>
    </location>
</feature>
<evidence type="ECO:0000313" key="8">
    <source>
        <dbReference type="Proteomes" id="UP000217199"/>
    </source>
</evidence>
<feature type="region of interest" description="Disordered" evidence="5">
    <location>
        <begin position="595"/>
        <end position="615"/>
    </location>
</feature>
<evidence type="ECO:0000313" key="7">
    <source>
        <dbReference type="EMBL" id="PAV22867.1"/>
    </source>
</evidence>
<feature type="compositionally biased region" description="Polar residues" evidence="5">
    <location>
        <begin position="214"/>
        <end position="230"/>
    </location>
</feature>
<organism evidence="7 8">
    <name type="scientific">Pyrrhoderma noxium</name>
    <dbReference type="NCBI Taxonomy" id="2282107"/>
    <lineage>
        <taxon>Eukaryota</taxon>
        <taxon>Fungi</taxon>
        <taxon>Dikarya</taxon>
        <taxon>Basidiomycota</taxon>
        <taxon>Agaricomycotina</taxon>
        <taxon>Agaricomycetes</taxon>
        <taxon>Hymenochaetales</taxon>
        <taxon>Hymenochaetaceae</taxon>
        <taxon>Pyrrhoderma</taxon>
    </lineage>
</organism>
<feature type="compositionally biased region" description="Basic and acidic residues" evidence="5">
    <location>
        <begin position="850"/>
        <end position="861"/>
    </location>
</feature>
<evidence type="ECO:0000256" key="5">
    <source>
        <dbReference type="SAM" id="MobiDB-lite"/>
    </source>
</evidence>
<feature type="compositionally biased region" description="Polar residues" evidence="5">
    <location>
        <begin position="117"/>
        <end position="128"/>
    </location>
</feature>
<feature type="compositionally biased region" description="Polar residues" evidence="5">
    <location>
        <begin position="969"/>
        <end position="986"/>
    </location>
</feature>
<feature type="compositionally biased region" description="Basic and acidic residues" evidence="5">
    <location>
        <begin position="1324"/>
        <end position="1352"/>
    </location>
</feature>
<evidence type="ECO:0000259" key="6">
    <source>
        <dbReference type="Pfam" id="PF06886"/>
    </source>
</evidence>
<dbReference type="Pfam" id="PF06886">
    <property type="entry name" value="TPX2"/>
    <property type="match status" value="1"/>
</dbReference>
<feature type="compositionally biased region" description="Polar residues" evidence="5">
    <location>
        <begin position="140"/>
        <end position="160"/>
    </location>
</feature>
<comment type="caution">
    <text evidence="7">The sequence shown here is derived from an EMBL/GenBank/DDBJ whole genome shotgun (WGS) entry which is preliminary data.</text>
</comment>
<feature type="compositionally biased region" description="Basic and acidic residues" evidence="5">
    <location>
        <begin position="1090"/>
        <end position="1105"/>
    </location>
</feature>
<name>A0A286UTH7_9AGAM</name>
<keyword evidence="3" id="KW-0963">Cytoplasm</keyword>